<evidence type="ECO:0008006" key="5">
    <source>
        <dbReference type="Google" id="ProtNLM"/>
    </source>
</evidence>
<dbReference type="Gene3D" id="3.20.80.10">
    <property type="entry name" value="Regulatory factor, effector binding domain"/>
    <property type="match status" value="1"/>
</dbReference>
<dbReference type="SUPFAM" id="SSF55136">
    <property type="entry name" value="Probable bacterial effector-binding domain"/>
    <property type="match status" value="1"/>
</dbReference>
<dbReference type="EMBL" id="OY731399">
    <property type="protein sequence ID" value="CAJ1932415.1"/>
    <property type="molecule type" value="Genomic_DNA"/>
</dbReference>
<sequence>MGCTSTFQFSILFSLLLVSFLGVEGKLPQSCKTYECPTYDVIEEGQGYEIRRYNSPHWVSTSPIEDKSLVAATRIGFSRLFSYFQGKNNRKQKIKITAPVTSEVSVSGGKSSVVVSLYLPREIQRDPPAANGVYVGRFKTSSVAVRQFGGFVTASTVSQQVAALNASLAGTKWSATPPKSYIVAQYDPPFRLLDRVNEIWHAFADPNLARKVKGVGRCDLRWQPWKVVSERCFANARIGISTLHFNCSAMQTNSAINQTQPYSL</sequence>
<protein>
    <recommendedName>
        <fullName evidence="5">Heme-binding protein 2</fullName>
    </recommendedName>
</protein>
<dbReference type="AlphaFoldDB" id="A0AA86SKM8"/>
<dbReference type="InterPro" id="IPR006917">
    <property type="entry name" value="SOUL_heme-bd"/>
</dbReference>
<dbReference type="Gramene" id="rna-AYBTSS11_LOCUS5806">
    <property type="protein sequence ID" value="CAJ1932415.1"/>
    <property type="gene ID" value="gene-AYBTSS11_LOCUS5806"/>
</dbReference>
<dbReference type="PANTHER" id="PTHR11220">
    <property type="entry name" value="HEME-BINDING PROTEIN-RELATED"/>
    <property type="match status" value="1"/>
</dbReference>
<gene>
    <name evidence="3" type="ORF">AYBTSS11_LOCUS5806</name>
</gene>
<proteinExistence type="inferred from homology"/>
<feature type="signal peptide" evidence="2">
    <location>
        <begin position="1"/>
        <end position="25"/>
    </location>
</feature>
<name>A0AA86SKM8_9FABA</name>
<evidence type="ECO:0000256" key="2">
    <source>
        <dbReference type="SAM" id="SignalP"/>
    </source>
</evidence>
<accession>A0AA86SKM8</accession>
<evidence type="ECO:0000256" key="1">
    <source>
        <dbReference type="ARBA" id="ARBA00009817"/>
    </source>
</evidence>
<dbReference type="Proteomes" id="UP001189624">
    <property type="component" value="Chromosome 2"/>
</dbReference>
<keyword evidence="4" id="KW-1185">Reference proteome</keyword>
<evidence type="ECO:0000313" key="3">
    <source>
        <dbReference type="EMBL" id="CAJ1932415.1"/>
    </source>
</evidence>
<dbReference type="InterPro" id="IPR011256">
    <property type="entry name" value="Reg_factor_effector_dom_sf"/>
</dbReference>
<reference evidence="3" key="1">
    <citation type="submission" date="2023-10" db="EMBL/GenBank/DDBJ databases">
        <authorList>
            <person name="Domelevo Entfellner J.-B."/>
        </authorList>
    </citation>
    <scope>NUCLEOTIDE SEQUENCE</scope>
</reference>
<dbReference type="FunFam" id="3.20.80.10:FF:000002">
    <property type="entry name" value="Heme-binding protein 2"/>
    <property type="match status" value="1"/>
</dbReference>
<dbReference type="PANTHER" id="PTHR11220:SF25">
    <property type="entry name" value="F3F9.4"/>
    <property type="match status" value="1"/>
</dbReference>
<keyword evidence="2" id="KW-0732">Signal</keyword>
<evidence type="ECO:0000313" key="4">
    <source>
        <dbReference type="Proteomes" id="UP001189624"/>
    </source>
</evidence>
<dbReference type="Pfam" id="PF04832">
    <property type="entry name" value="SOUL"/>
    <property type="match status" value="1"/>
</dbReference>
<feature type="chain" id="PRO_5041638475" description="Heme-binding protein 2" evidence="2">
    <location>
        <begin position="26"/>
        <end position="264"/>
    </location>
</feature>
<comment type="similarity">
    <text evidence="1">Belongs to the HEBP family.</text>
</comment>
<organism evidence="3 4">
    <name type="scientific">Sphenostylis stenocarpa</name>
    <dbReference type="NCBI Taxonomy" id="92480"/>
    <lineage>
        <taxon>Eukaryota</taxon>
        <taxon>Viridiplantae</taxon>
        <taxon>Streptophyta</taxon>
        <taxon>Embryophyta</taxon>
        <taxon>Tracheophyta</taxon>
        <taxon>Spermatophyta</taxon>
        <taxon>Magnoliopsida</taxon>
        <taxon>eudicotyledons</taxon>
        <taxon>Gunneridae</taxon>
        <taxon>Pentapetalae</taxon>
        <taxon>rosids</taxon>
        <taxon>fabids</taxon>
        <taxon>Fabales</taxon>
        <taxon>Fabaceae</taxon>
        <taxon>Papilionoideae</taxon>
        <taxon>50 kb inversion clade</taxon>
        <taxon>NPAAA clade</taxon>
        <taxon>indigoferoid/millettioid clade</taxon>
        <taxon>Phaseoleae</taxon>
        <taxon>Sphenostylis</taxon>
    </lineage>
</organism>